<reference evidence="5 6" key="1">
    <citation type="submission" date="2019-08" db="EMBL/GenBank/DDBJ databases">
        <title>In-depth cultivation of the pig gut microbiome towards novel bacterial diversity and tailored functional studies.</title>
        <authorList>
            <person name="Wylensek D."/>
            <person name="Hitch T.C.A."/>
            <person name="Clavel T."/>
        </authorList>
    </citation>
    <scope>NUCLEOTIDE SEQUENCE [LARGE SCALE GENOMIC DNA]</scope>
    <source>
        <strain evidence="5 6">WCA-MUC-591-APC-4B</strain>
    </source>
</reference>
<evidence type="ECO:0000313" key="5">
    <source>
        <dbReference type="EMBL" id="MST70666.1"/>
    </source>
</evidence>
<evidence type="ECO:0000256" key="1">
    <source>
        <dbReference type="ARBA" id="ARBA00023125"/>
    </source>
</evidence>
<name>A0A6N7XL53_9FIRM</name>
<dbReference type="RefSeq" id="WP_154554230.1">
    <property type="nucleotide sequence ID" value="NZ_VUNA01000007.1"/>
</dbReference>
<sequence length="157" mass="17342">MNNVILIGRLTKDPELRYTPNTQTAVARFTLAIDRPVASGQERQADFIRITVFGKQAEAVDRYLKKGSQAAISGRIQTGSYQDDTGQTVYTTDVIANRVEFLGSRSNNDGEPNRAANGNNSRQNGQQQRARAPEQVSFGDKESFPDAFQAVDDDIPF</sequence>
<feature type="region of interest" description="Disordered" evidence="4">
    <location>
        <begin position="103"/>
        <end position="157"/>
    </location>
</feature>
<gene>
    <name evidence="5" type="ORF">FYJ65_04800</name>
</gene>
<keyword evidence="2" id="KW-0233">DNA recombination</keyword>
<dbReference type="GO" id="GO:0006310">
    <property type="term" value="P:DNA recombination"/>
    <property type="evidence" value="ECO:0007669"/>
    <property type="project" value="UniProtKB-UniRule"/>
</dbReference>
<comment type="caution">
    <text evidence="2">Lacks conserved residue(s) required for the propagation of feature annotation.</text>
</comment>
<dbReference type="InterPro" id="IPR000424">
    <property type="entry name" value="Primosome_PriB/ssb"/>
</dbReference>
<dbReference type="PANTHER" id="PTHR10302">
    <property type="entry name" value="SINGLE-STRANDED DNA-BINDING PROTEIN"/>
    <property type="match status" value="1"/>
</dbReference>
<dbReference type="PROSITE" id="PS50935">
    <property type="entry name" value="SSB"/>
    <property type="match status" value="1"/>
</dbReference>
<dbReference type="CDD" id="cd04496">
    <property type="entry name" value="SSB_OBF"/>
    <property type="match status" value="1"/>
</dbReference>
<dbReference type="GO" id="GO:0006281">
    <property type="term" value="P:DNA repair"/>
    <property type="evidence" value="ECO:0007669"/>
    <property type="project" value="UniProtKB-UniRule"/>
</dbReference>
<evidence type="ECO:0000256" key="3">
    <source>
        <dbReference type="PIRNR" id="PIRNR002070"/>
    </source>
</evidence>
<keyword evidence="6" id="KW-1185">Reference proteome</keyword>
<proteinExistence type="inferred from homology"/>
<dbReference type="GO" id="GO:0003697">
    <property type="term" value="F:single-stranded DNA binding"/>
    <property type="evidence" value="ECO:0007669"/>
    <property type="project" value="UniProtKB-UniRule"/>
</dbReference>
<feature type="short sequence motif" description="Important for interaction with partner proteins" evidence="2">
    <location>
        <begin position="152"/>
        <end position="157"/>
    </location>
</feature>
<organism evidence="5 6">
    <name type="scientific">Mogibacterium kristiansenii</name>
    <dbReference type="NCBI Taxonomy" id="2606708"/>
    <lineage>
        <taxon>Bacteria</taxon>
        <taxon>Bacillati</taxon>
        <taxon>Bacillota</taxon>
        <taxon>Clostridia</taxon>
        <taxon>Peptostreptococcales</taxon>
        <taxon>Anaerovoracaceae</taxon>
        <taxon>Mogibacterium</taxon>
    </lineage>
</organism>
<evidence type="ECO:0000256" key="4">
    <source>
        <dbReference type="SAM" id="MobiDB-lite"/>
    </source>
</evidence>
<dbReference type="GO" id="GO:0009295">
    <property type="term" value="C:nucleoid"/>
    <property type="evidence" value="ECO:0007669"/>
    <property type="project" value="TreeGrafter"/>
</dbReference>
<keyword evidence="2" id="KW-0235">DNA replication</keyword>
<dbReference type="PIRSF" id="PIRSF002070">
    <property type="entry name" value="SSB"/>
    <property type="match status" value="1"/>
</dbReference>
<dbReference type="GO" id="GO:0006260">
    <property type="term" value="P:DNA replication"/>
    <property type="evidence" value="ECO:0007669"/>
    <property type="project" value="UniProtKB-UniRule"/>
</dbReference>
<feature type="compositionally biased region" description="Low complexity" evidence="4">
    <location>
        <begin position="113"/>
        <end position="130"/>
    </location>
</feature>
<dbReference type="InterPro" id="IPR012340">
    <property type="entry name" value="NA-bd_OB-fold"/>
</dbReference>
<comment type="caution">
    <text evidence="5">The sequence shown here is derived from an EMBL/GenBank/DDBJ whole genome shotgun (WGS) entry which is preliminary data.</text>
</comment>
<dbReference type="InterPro" id="IPR011344">
    <property type="entry name" value="ssDNA-bd"/>
</dbReference>
<comment type="subunit">
    <text evidence="2">Homotetramer.</text>
</comment>
<dbReference type="HAMAP" id="MF_00984">
    <property type="entry name" value="SSB"/>
    <property type="match status" value="1"/>
</dbReference>
<comment type="function">
    <text evidence="2">Plays an important role in DNA replication, recombination and repair. Binds to ssDNA and to an array of partner proteins to recruit them to their sites of action during DNA metabolism.</text>
</comment>
<evidence type="ECO:0000313" key="6">
    <source>
        <dbReference type="Proteomes" id="UP000469424"/>
    </source>
</evidence>
<dbReference type="Gene3D" id="2.40.50.140">
    <property type="entry name" value="Nucleic acid-binding proteins"/>
    <property type="match status" value="1"/>
</dbReference>
<accession>A0A6N7XL53</accession>
<keyword evidence="1 2" id="KW-0238">DNA-binding</keyword>
<dbReference type="NCBIfam" id="TIGR00621">
    <property type="entry name" value="ssb"/>
    <property type="match status" value="1"/>
</dbReference>
<dbReference type="Proteomes" id="UP000469424">
    <property type="component" value="Unassembled WGS sequence"/>
</dbReference>
<keyword evidence="2" id="KW-0234">DNA repair</keyword>
<dbReference type="Pfam" id="PF00436">
    <property type="entry name" value="SSB"/>
    <property type="match status" value="1"/>
</dbReference>
<evidence type="ECO:0000256" key="2">
    <source>
        <dbReference type="HAMAP-Rule" id="MF_00984"/>
    </source>
</evidence>
<keyword evidence="2" id="KW-0227">DNA damage</keyword>
<protein>
    <recommendedName>
        <fullName evidence="2 3">Single-stranded DNA-binding protein</fullName>
        <shortName evidence="2">SSB</shortName>
    </recommendedName>
</protein>
<dbReference type="PANTHER" id="PTHR10302:SF27">
    <property type="entry name" value="SINGLE-STRANDED DNA-BINDING PROTEIN"/>
    <property type="match status" value="1"/>
</dbReference>
<dbReference type="SUPFAM" id="SSF50249">
    <property type="entry name" value="Nucleic acid-binding proteins"/>
    <property type="match status" value="1"/>
</dbReference>
<dbReference type="EMBL" id="VUNA01000007">
    <property type="protein sequence ID" value="MST70666.1"/>
    <property type="molecule type" value="Genomic_DNA"/>
</dbReference>
<dbReference type="AlphaFoldDB" id="A0A6N7XL53"/>